<sequence length="55" mass="6418">MKEVEEIDIGWIGKGILKKYFWKLCKATCLVRDLRNFLVNIAGLVVEDATRFFLL</sequence>
<evidence type="ECO:0000313" key="2">
    <source>
        <dbReference type="Proteomes" id="UP001371456"/>
    </source>
</evidence>
<organism evidence="1 2">
    <name type="scientific">Solanum bulbocastanum</name>
    <name type="common">Wild potato</name>
    <dbReference type="NCBI Taxonomy" id="147425"/>
    <lineage>
        <taxon>Eukaryota</taxon>
        <taxon>Viridiplantae</taxon>
        <taxon>Streptophyta</taxon>
        <taxon>Embryophyta</taxon>
        <taxon>Tracheophyta</taxon>
        <taxon>Spermatophyta</taxon>
        <taxon>Magnoliopsida</taxon>
        <taxon>eudicotyledons</taxon>
        <taxon>Gunneridae</taxon>
        <taxon>Pentapetalae</taxon>
        <taxon>asterids</taxon>
        <taxon>lamiids</taxon>
        <taxon>Solanales</taxon>
        <taxon>Solanaceae</taxon>
        <taxon>Solanoideae</taxon>
        <taxon>Solaneae</taxon>
        <taxon>Solanum</taxon>
    </lineage>
</organism>
<dbReference type="AlphaFoldDB" id="A0AAN8SZ87"/>
<comment type="caution">
    <text evidence="1">The sequence shown here is derived from an EMBL/GenBank/DDBJ whole genome shotgun (WGS) entry which is preliminary data.</text>
</comment>
<evidence type="ECO:0000313" key="1">
    <source>
        <dbReference type="EMBL" id="KAK6775531.1"/>
    </source>
</evidence>
<gene>
    <name evidence="1" type="ORF">RDI58_026532</name>
</gene>
<dbReference type="EMBL" id="JBANQN010000011">
    <property type="protein sequence ID" value="KAK6775531.1"/>
    <property type="molecule type" value="Genomic_DNA"/>
</dbReference>
<keyword evidence="2" id="KW-1185">Reference proteome</keyword>
<name>A0AAN8SZ87_SOLBU</name>
<dbReference type="Proteomes" id="UP001371456">
    <property type="component" value="Unassembled WGS sequence"/>
</dbReference>
<reference evidence="1 2" key="1">
    <citation type="submission" date="2024-02" db="EMBL/GenBank/DDBJ databases">
        <title>de novo genome assembly of Solanum bulbocastanum strain 11H21.</title>
        <authorList>
            <person name="Hosaka A.J."/>
        </authorList>
    </citation>
    <scope>NUCLEOTIDE SEQUENCE [LARGE SCALE GENOMIC DNA]</scope>
    <source>
        <tissue evidence="1">Young leaves</tissue>
    </source>
</reference>
<protein>
    <submittedName>
        <fullName evidence="1">Uncharacterized protein</fullName>
    </submittedName>
</protein>
<accession>A0AAN8SZ87</accession>
<proteinExistence type="predicted"/>